<keyword evidence="9" id="KW-0862">Zinc</keyword>
<keyword evidence="11" id="KW-0234">DNA repair</keyword>
<dbReference type="InterPro" id="IPR011146">
    <property type="entry name" value="HIT-like"/>
</dbReference>
<evidence type="ECO:0000256" key="5">
    <source>
        <dbReference type="ARBA" id="ARBA00022490"/>
    </source>
</evidence>
<dbReference type="GO" id="GO:0005737">
    <property type="term" value="C:cytoplasm"/>
    <property type="evidence" value="ECO:0007669"/>
    <property type="project" value="UniProtKB-SubCell"/>
</dbReference>
<dbReference type="EC" id="3.6.1.72" evidence="3"/>
<dbReference type="EC" id="3.6.1.71" evidence="4"/>
<feature type="region of interest" description="Disordered" evidence="19">
    <location>
        <begin position="1"/>
        <end position="58"/>
    </location>
</feature>
<comment type="function">
    <text evidence="16">DNA-binding protein involved in single-strand DNA break repair, double-strand DNA break repair and base excision repair. Resolves abortive DNA ligation intermediates formed either at base excision sites, or when DNA ligases attempt to repair non-ligatable breaks induced by reactive oxygen species. Catalyzes the release of adenylate groups covalently linked to 5'-phosphate termini, resulting in the production of 5'-phosphate termini that can be efficiently rejoined. Likewise, catalyzes the release of 3'-linked guanosine (DNAppG) and inosine (DNAppI) from DNA, but has higher specific activity with 5'-linked adenosine (AppDNA).</text>
</comment>
<evidence type="ECO:0000256" key="9">
    <source>
        <dbReference type="ARBA" id="ARBA00022833"/>
    </source>
</evidence>
<dbReference type="PANTHER" id="PTHR12486">
    <property type="entry name" value="APRATAXIN-RELATED"/>
    <property type="match status" value="1"/>
</dbReference>
<evidence type="ECO:0000256" key="18">
    <source>
        <dbReference type="ARBA" id="ARBA00076243"/>
    </source>
</evidence>
<keyword evidence="10" id="KW-0238">DNA-binding</keyword>
<evidence type="ECO:0000256" key="16">
    <source>
        <dbReference type="ARBA" id="ARBA00059438"/>
    </source>
</evidence>
<dbReference type="PANTHER" id="PTHR12486:SF4">
    <property type="entry name" value="APRATAXIN"/>
    <property type="match status" value="1"/>
</dbReference>
<feature type="domain" description="Aprataxin C2HE/C2H2/C2HC zinc finger" evidence="21">
    <location>
        <begin position="220"/>
        <end position="273"/>
    </location>
</feature>
<evidence type="ECO:0000256" key="1">
    <source>
        <dbReference type="ARBA" id="ARBA00004123"/>
    </source>
</evidence>
<feature type="compositionally biased region" description="Polar residues" evidence="19">
    <location>
        <begin position="47"/>
        <end position="58"/>
    </location>
</feature>
<keyword evidence="8" id="KW-0378">Hydrolase</keyword>
<dbReference type="Pfam" id="PF01230">
    <property type="entry name" value="HIT"/>
    <property type="match status" value="1"/>
</dbReference>
<evidence type="ECO:0000256" key="10">
    <source>
        <dbReference type="ARBA" id="ARBA00023125"/>
    </source>
</evidence>
<evidence type="ECO:0000313" key="23">
    <source>
        <dbReference type="Proteomes" id="UP001310890"/>
    </source>
</evidence>
<organism evidence="22 23">
    <name type="scientific">Meristemomyces frigidus</name>
    <dbReference type="NCBI Taxonomy" id="1508187"/>
    <lineage>
        <taxon>Eukaryota</taxon>
        <taxon>Fungi</taxon>
        <taxon>Dikarya</taxon>
        <taxon>Ascomycota</taxon>
        <taxon>Pezizomycotina</taxon>
        <taxon>Dothideomycetes</taxon>
        <taxon>Dothideomycetidae</taxon>
        <taxon>Mycosphaerellales</taxon>
        <taxon>Teratosphaeriaceae</taxon>
        <taxon>Meristemomyces</taxon>
    </lineage>
</organism>
<dbReference type="GO" id="GO:0005634">
    <property type="term" value="C:nucleus"/>
    <property type="evidence" value="ECO:0007669"/>
    <property type="project" value="UniProtKB-SubCell"/>
</dbReference>
<dbReference type="GO" id="GO:0046872">
    <property type="term" value="F:metal ion binding"/>
    <property type="evidence" value="ECO:0007669"/>
    <property type="project" value="UniProtKB-KW"/>
</dbReference>
<keyword evidence="12" id="KW-0539">Nucleus</keyword>
<evidence type="ECO:0000256" key="15">
    <source>
        <dbReference type="ARBA" id="ARBA00044713"/>
    </source>
</evidence>
<dbReference type="SUPFAM" id="SSF54197">
    <property type="entry name" value="HIT-like"/>
    <property type="match status" value="1"/>
</dbReference>
<dbReference type="Gene3D" id="3.30.428.10">
    <property type="entry name" value="HIT-like"/>
    <property type="match status" value="1"/>
</dbReference>
<evidence type="ECO:0000256" key="7">
    <source>
        <dbReference type="ARBA" id="ARBA00022763"/>
    </source>
</evidence>
<name>A0AAN7TSI7_9PEZI</name>
<evidence type="ECO:0000256" key="6">
    <source>
        <dbReference type="ARBA" id="ARBA00022723"/>
    </source>
</evidence>
<proteinExistence type="predicted"/>
<evidence type="ECO:0000259" key="20">
    <source>
        <dbReference type="Pfam" id="PF01230"/>
    </source>
</evidence>
<sequence length="278" mass="32058">MASADDFEEHVEGTAVPGKQSTNHYPPAKKPNAFTELMAKTPDKQLKSTPSRTDQQTKQTIFAGRDGLAAYTADPASFPQSRVIYYNDKFVVINDLFPKASIHLLLLPRDTTKSVYRGQEVFDEPGFLAECRRELEKVKEIAASELRRRFAKYSAQEQPRLAALASDDPPCELPPGREWTKDLISGTHANPSMSHLHIHVLSKDMMSDCMKKRNHYQSFTTDFLIDLDQYPLAKEDHRRDYKRFPEDMLCWRCGRNFGNKMTKLKEHLEEEFEAWKKE</sequence>
<dbReference type="AlphaFoldDB" id="A0AAN7TSI7"/>
<keyword evidence="6" id="KW-0479">Metal-binding</keyword>
<dbReference type="GO" id="GO:0033699">
    <property type="term" value="F:DNA 5'-adenosine monophosphate hydrolase activity"/>
    <property type="evidence" value="ECO:0007669"/>
    <property type="project" value="UniProtKB-EC"/>
</dbReference>
<dbReference type="EMBL" id="JAVRRL010000001">
    <property type="protein sequence ID" value="KAK5119009.1"/>
    <property type="molecule type" value="Genomic_DNA"/>
</dbReference>
<reference evidence="22" key="1">
    <citation type="submission" date="2023-08" db="EMBL/GenBank/DDBJ databases">
        <title>Black Yeasts Isolated from many extreme environments.</title>
        <authorList>
            <person name="Coleine C."/>
            <person name="Stajich J.E."/>
            <person name="Selbmann L."/>
        </authorList>
    </citation>
    <scope>NUCLEOTIDE SEQUENCE</scope>
    <source>
        <strain evidence="22">CCFEE 5401</strain>
    </source>
</reference>
<comment type="catalytic activity">
    <reaction evidence="15">
        <text>a 5'-end adenosine-5'-diphospho-5'-ribonucleoside-2'-deoxyribonucleotide-DNA + H2O = a 5'-end 5'-phospho-ribonucleoside-2'-deoxyribonucleotide-DNA + AMP + 2 H(+)</text>
        <dbReference type="Rhea" id="RHEA:52132"/>
        <dbReference type="Rhea" id="RHEA-COMP:13182"/>
        <dbReference type="Rhea" id="RHEA-COMP:13183"/>
        <dbReference type="ChEBI" id="CHEBI:15377"/>
        <dbReference type="ChEBI" id="CHEBI:15378"/>
        <dbReference type="ChEBI" id="CHEBI:136414"/>
        <dbReference type="ChEBI" id="CHEBI:136415"/>
        <dbReference type="ChEBI" id="CHEBI:456215"/>
        <dbReference type="EC" id="3.6.1.71"/>
    </reaction>
</comment>
<dbReference type="Proteomes" id="UP001310890">
    <property type="component" value="Unassembled WGS sequence"/>
</dbReference>
<evidence type="ECO:0000256" key="19">
    <source>
        <dbReference type="SAM" id="MobiDB-lite"/>
    </source>
</evidence>
<comment type="subcellular location">
    <subcellularLocation>
        <location evidence="2">Cytoplasm</location>
    </subcellularLocation>
    <subcellularLocation>
        <location evidence="1">Nucleus</location>
    </subcellularLocation>
</comment>
<comment type="catalytic activity">
    <reaction evidence="14">
        <text>a 5'-end adenosine-5'-diphospho-5'-2'-deoxyribonucleoside-DNA + H2O = a 5'-end 5'-phospho-2'-deoxyribonucleoside-DNA + AMP + 2 H(+)</text>
        <dbReference type="Rhea" id="RHEA:52128"/>
        <dbReference type="Rhea" id="RHEA-COMP:13180"/>
        <dbReference type="Rhea" id="RHEA-COMP:13181"/>
        <dbReference type="ChEBI" id="CHEBI:15377"/>
        <dbReference type="ChEBI" id="CHEBI:15378"/>
        <dbReference type="ChEBI" id="CHEBI:136412"/>
        <dbReference type="ChEBI" id="CHEBI:136413"/>
        <dbReference type="ChEBI" id="CHEBI:456215"/>
        <dbReference type="EC" id="3.6.1.71"/>
    </reaction>
</comment>
<dbReference type="InterPro" id="IPR032566">
    <property type="entry name" value="Znf-C2HE"/>
</dbReference>
<evidence type="ECO:0000256" key="8">
    <source>
        <dbReference type="ARBA" id="ARBA00022801"/>
    </source>
</evidence>
<evidence type="ECO:0000256" key="2">
    <source>
        <dbReference type="ARBA" id="ARBA00004496"/>
    </source>
</evidence>
<dbReference type="InterPro" id="IPR036265">
    <property type="entry name" value="HIT-like_sf"/>
</dbReference>
<dbReference type="GO" id="GO:0000012">
    <property type="term" value="P:single strand break repair"/>
    <property type="evidence" value="ECO:0007669"/>
    <property type="project" value="TreeGrafter"/>
</dbReference>
<gene>
    <name evidence="22" type="ORF">LTR62_000220</name>
</gene>
<protein>
    <recommendedName>
        <fullName evidence="17">Aprataxin-like protein</fullName>
        <ecNumber evidence="4">3.6.1.71</ecNumber>
        <ecNumber evidence="3">3.6.1.72</ecNumber>
    </recommendedName>
    <alternativeName>
        <fullName evidence="18">Hit family protein 3</fullName>
    </alternativeName>
</protein>
<evidence type="ECO:0000256" key="3">
    <source>
        <dbReference type="ARBA" id="ARBA00012495"/>
    </source>
</evidence>
<evidence type="ECO:0000256" key="11">
    <source>
        <dbReference type="ARBA" id="ARBA00023204"/>
    </source>
</evidence>
<dbReference type="GO" id="GO:0120108">
    <property type="term" value="F:DNA-3'-diphospho-5'-guanosine diphosphatase activity"/>
    <property type="evidence" value="ECO:0007669"/>
    <property type="project" value="UniProtKB-EC"/>
</dbReference>
<dbReference type="FunFam" id="3.30.428.10:FF:000017">
    <property type="entry name" value="Aprataxin-like protein"/>
    <property type="match status" value="1"/>
</dbReference>
<dbReference type="Pfam" id="PF16278">
    <property type="entry name" value="zf-C2HE"/>
    <property type="match status" value="1"/>
</dbReference>
<evidence type="ECO:0000256" key="4">
    <source>
        <dbReference type="ARBA" id="ARBA00012496"/>
    </source>
</evidence>
<evidence type="ECO:0000256" key="17">
    <source>
        <dbReference type="ARBA" id="ARBA00068941"/>
    </source>
</evidence>
<evidence type="ECO:0000313" key="22">
    <source>
        <dbReference type="EMBL" id="KAK5119009.1"/>
    </source>
</evidence>
<evidence type="ECO:0000256" key="14">
    <source>
        <dbReference type="ARBA" id="ARBA00044639"/>
    </source>
</evidence>
<keyword evidence="5" id="KW-0963">Cytoplasm</keyword>
<comment type="catalytic activity">
    <reaction evidence="13">
        <text>a 3'-end 2'-deoxyribonucleotide-3'-diphospho-5'-guanosine-DNA + H2O = a 3'-end 2'-deoxyribonucleotide 3'-phosphate-DNA + GMP + 2 H(+)</text>
        <dbReference type="Rhea" id="RHEA:52140"/>
        <dbReference type="Rhea" id="RHEA-COMP:13186"/>
        <dbReference type="Rhea" id="RHEA-COMP:13187"/>
        <dbReference type="ChEBI" id="CHEBI:15377"/>
        <dbReference type="ChEBI" id="CHEBI:15378"/>
        <dbReference type="ChEBI" id="CHEBI:58115"/>
        <dbReference type="ChEBI" id="CHEBI:136419"/>
        <dbReference type="ChEBI" id="CHEBI:136420"/>
        <dbReference type="EC" id="3.6.1.72"/>
    </reaction>
</comment>
<evidence type="ECO:0000256" key="13">
    <source>
        <dbReference type="ARBA" id="ARBA00024601"/>
    </source>
</evidence>
<evidence type="ECO:0000259" key="21">
    <source>
        <dbReference type="Pfam" id="PF16278"/>
    </source>
</evidence>
<dbReference type="GO" id="GO:0003725">
    <property type="term" value="F:double-stranded RNA binding"/>
    <property type="evidence" value="ECO:0007669"/>
    <property type="project" value="TreeGrafter"/>
</dbReference>
<dbReference type="GO" id="GO:1990165">
    <property type="term" value="F:single-strand break-containing DNA binding"/>
    <property type="evidence" value="ECO:0007669"/>
    <property type="project" value="TreeGrafter"/>
</dbReference>
<comment type="caution">
    <text evidence="22">The sequence shown here is derived from an EMBL/GenBank/DDBJ whole genome shotgun (WGS) entry which is preliminary data.</text>
</comment>
<feature type="domain" description="HIT" evidence="20">
    <location>
        <begin position="81"/>
        <end position="204"/>
    </location>
</feature>
<dbReference type="GO" id="GO:0030983">
    <property type="term" value="F:mismatched DNA binding"/>
    <property type="evidence" value="ECO:0007669"/>
    <property type="project" value="TreeGrafter"/>
</dbReference>
<evidence type="ECO:0000256" key="12">
    <source>
        <dbReference type="ARBA" id="ARBA00023242"/>
    </source>
</evidence>
<dbReference type="GO" id="GO:0003697">
    <property type="term" value="F:single-stranded DNA binding"/>
    <property type="evidence" value="ECO:0007669"/>
    <property type="project" value="TreeGrafter"/>
</dbReference>
<accession>A0AAN7TSI7</accession>
<keyword evidence="7" id="KW-0227">DNA damage</keyword>